<dbReference type="Proteomes" id="UP000590740">
    <property type="component" value="Unassembled WGS sequence"/>
</dbReference>
<dbReference type="RefSeq" id="WP_184340494.1">
    <property type="nucleotide sequence ID" value="NZ_JACHIG010000006.1"/>
</dbReference>
<evidence type="ECO:0000313" key="1">
    <source>
        <dbReference type="EMBL" id="MBB5033563.1"/>
    </source>
</evidence>
<comment type="caution">
    <text evidence="1">The sequence shown here is derived from an EMBL/GenBank/DDBJ whole genome shotgun (WGS) entry which is preliminary data.</text>
</comment>
<gene>
    <name evidence="1" type="ORF">HNQ65_003151</name>
</gene>
<keyword evidence="2" id="KW-1185">Reference proteome</keyword>
<name>A0A7W7YCA8_9BACT</name>
<evidence type="ECO:0000313" key="2">
    <source>
        <dbReference type="Proteomes" id="UP000590740"/>
    </source>
</evidence>
<sequence length="607" mass="67287">MNCVTGDRAIFKDGSYMIGASRQADFQLSSPHCPQVLCKVTKTGQAVDFQFSGAVKIDGAESTHFRSMPGDEHTVAGYGQLLAFKHGTDASQWLAQGQENTWHVYNSEQHDWNGPFGPEFLRSWLAQFSANARKQLLLVPTGLEQMGFYVHDAMDILKIPPPSTLPAHKAAWFERYSGAEEAPPPAQQMQSSQRASAEPEMKVAEVNSEYGEFTCPICWFKFDRGDAMNIAVHNSLRGDPLLGEEAMQRFNATRFNDRGQALDAMGLATSEQACPHCRRKLPPGFLDQPHHIFSIVGAPSSGKSYYLSVLIKVLQNSLFQNFGITFRDSDPSANVILTQMKTQLFSASTPQEAFLAKTDLEGALYETLPRQGRKVRLPKPFIFKLSNPATPENSFSMVFYDNAGEHFEPTRNSADSPGAQHIAVASGIFFLFDPLHNSEFRAMMKGVTDPQIKNHRIDQQDVILAETEVRIKSLLGMDSRQRVATPLAVMVGKYDTWAPLLGKQPLLPAVEDGRISQENIQKNSERIRTFMVRVCPSIVANAEAISSNVCYFAVSPLGCSPVEFLDHEGTTRIGPDPKQLNPKHVEGPTLWVLTQTTPEMIPSTPVH</sequence>
<dbReference type="AlphaFoldDB" id="A0A7W7YCA8"/>
<proteinExistence type="predicted"/>
<organism evidence="1 2">
    <name type="scientific">Prosthecobacter vanneervenii</name>
    <dbReference type="NCBI Taxonomy" id="48466"/>
    <lineage>
        <taxon>Bacteria</taxon>
        <taxon>Pseudomonadati</taxon>
        <taxon>Verrucomicrobiota</taxon>
        <taxon>Verrucomicrobiia</taxon>
        <taxon>Verrucomicrobiales</taxon>
        <taxon>Verrucomicrobiaceae</taxon>
        <taxon>Prosthecobacter</taxon>
    </lineage>
</organism>
<accession>A0A7W7YCA8</accession>
<reference evidence="1 2" key="1">
    <citation type="submission" date="2020-08" db="EMBL/GenBank/DDBJ databases">
        <title>Genomic Encyclopedia of Type Strains, Phase IV (KMG-IV): sequencing the most valuable type-strain genomes for metagenomic binning, comparative biology and taxonomic classification.</title>
        <authorList>
            <person name="Goeker M."/>
        </authorList>
    </citation>
    <scope>NUCLEOTIDE SEQUENCE [LARGE SCALE GENOMIC DNA]</scope>
    <source>
        <strain evidence="1 2">DSM 12252</strain>
    </source>
</reference>
<protein>
    <submittedName>
        <fullName evidence="1">Uncharacterized protein</fullName>
    </submittedName>
</protein>
<dbReference type="EMBL" id="JACHIG010000006">
    <property type="protein sequence ID" value="MBB5033563.1"/>
    <property type="molecule type" value="Genomic_DNA"/>
</dbReference>